<comment type="caution">
    <text evidence="2">The sequence shown here is derived from an EMBL/GenBank/DDBJ whole genome shotgun (WGS) entry which is preliminary data.</text>
</comment>
<organism evidence="2 3">
    <name type="scientific">Chryseobacterium kwangjuense</name>
    <dbReference type="NCBI Taxonomy" id="267125"/>
    <lineage>
        <taxon>Bacteria</taxon>
        <taxon>Pseudomonadati</taxon>
        <taxon>Bacteroidota</taxon>
        <taxon>Flavobacteriia</taxon>
        <taxon>Flavobacteriales</taxon>
        <taxon>Weeksellaceae</taxon>
        <taxon>Chryseobacterium group</taxon>
        <taxon>Chryseobacterium</taxon>
    </lineage>
</organism>
<evidence type="ECO:0000313" key="2">
    <source>
        <dbReference type="EMBL" id="MFN1218692.1"/>
    </source>
</evidence>
<dbReference type="SUPFAM" id="SSF51206">
    <property type="entry name" value="cAMP-binding domain-like"/>
    <property type="match status" value="1"/>
</dbReference>
<dbReference type="RefSeq" id="WP_409357574.1">
    <property type="nucleotide sequence ID" value="NZ_JBJXVJ010000004.1"/>
</dbReference>
<dbReference type="InterPro" id="IPR000595">
    <property type="entry name" value="cNMP-bd_dom"/>
</dbReference>
<dbReference type="InterPro" id="IPR018490">
    <property type="entry name" value="cNMP-bd_dom_sf"/>
</dbReference>
<dbReference type="InterPro" id="IPR014710">
    <property type="entry name" value="RmlC-like_jellyroll"/>
</dbReference>
<evidence type="ECO:0000259" key="1">
    <source>
        <dbReference type="PROSITE" id="PS50042"/>
    </source>
</evidence>
<reference evidence="2 3" key="1">
    <citation type="submission" date="2024-12" db="EMBL/GenBank/DDBJ databases">
        <title>Draft genome sequence of Chryseobacterium kwangjuense AG447.</title>
        <authorList>
            <person name="Cheptsov V.S."/>
            <person name="Belov A."/>
            <person name="Zavarzina A.G."/>
        </authorList>
    </citation>
    <scope>NUCLEOTIDE SEQUENCE [LARGE SCALE GENOMIC DNA]</scope>
    <source>
        <strain evidence="2 3">AG447</strain>
    </source>
</reference>
<dbReference type="Proteomes" id="UP001634154">
    <property type="component" value="Unassembled WGS sequence"/>
</dbReference>
<dbReference type="PROSITE" id="PS50042">
    <property type="entry name" value="CNMP_BINDING_3"/>
    <property type="match status" value="1"/>
</dbReference>
<protein>
    <submittedName>
        <fullName evidence="2">Crp/Fnr family transcriptional regulator</fullName>
    </submittedName>
</protein>
<proteinExistence type="predicted"/>
<name>A0ABW9K7M1_9FLAO</name>
<gene>
    <name evidence="2" type="ORF">ACKW6Q_17130</name>
</gene>
<feature type="domain" description="Cyclic nucleotide-binding" evidence="1">
    <location>
        <begin position="10"/>
        <end position="134"/>
    </location>
</feature>
<dbReference type="EMBL" id="JBJXVJ010000004">
    <property type="protein sequence ID" value="MFN1218692.1"/>
    <property type="molecule type" value="Genomic_DNA"/>
</dbReference>
<accession>A0ABW9K7M1</accession>
<dbReference type="Gene3D" id="2.60.120.10">
    <property type="entry name" value="Jelly Rolls"/>
    <property type="match status" value="1"/>
</dbReference>
<sequence>MMTHEKLIKLLKNYGEISREDEISIADKFIFQKTKKKEILAGQNCSCNKLFFVVEGFIRAYSINDKGNEATRMIAWEGNFLTDIVGFRDQNINQEIIESVTDSLLLFITKNNFDLLLNSSENFKKIYIKVLEEYSNIHMKKLQLINIVDISLKMKYFKEHFPHLVFKLNDKILASFLSISRETLVRYKKIW</sequence>
<dbReference type="Pfam" id="PF00027">
    <property type="entry name" value="cNMP_binding"/>
    <property type="match status" value="1"/>
</dbReference>
<keyword evidence="3" id="KW-1185">Reference proteome</keyword>
<evidence type="ECO:0000313" key="3">
    <source>
        <dbReference type="Proteomes" id="UP001634154"/>
    </source>
</evidence>